<protein>
    <recommendedName>
        <fullName evidence="3">LWR-salt protein</fullName>
    </recommendedName>
</protein>
<evidence type="ECO:0000313" key="2">
    <source>
        <dbReference type="Proteomes" id="UP000243250"/>
    </source>
</evidence>
<dbReference type="EMBL" id="FOYS01000003">
    <property type="protein sequence ID" value="SFR52410.1"/>
    <property type="molecule type" value="Genomic_DNA"/>
</dbReference>
<dbReference type="OrthoDB" id="202660at2157"/>
<gene>
    <name evidence="1" type="ORF">SAMN04488124_2086</name>
</gene>
<dbReference type="Pfam" id="PF26423">
    <property type="entry name" value="LWR_salt"/>
    <property type="match status" value="1"/>
</dbReference>
<dbReference type="Proteomes" id="UP000243250">
    <property type="component" value="Unassembled WGS sequence"/>
</dbReference>
<evidence type="ECO:0000313" key="1">
    <source>
        <dbReference type="EMBL" id="SFR52410.1"/>
    </source>
</evidence>
<dbReference type="RefSeq" id="WP_089880294.1">
    <property type="nucleotide sequence ID" value="NZ_FOYS01000003.1"/>
</dbReference>
<dbReference type="AlphaFoldDB" id="A0A1I6HDJ3"/>
<organism evidence="1 2">
    <name type="scientific">Halogeometricum limi</name>
    <dbReference type="NCBI Taxonomy" id="555875"/>
    <lineage>
        <taxon>Archaea</taxon>
        <taxon>Methanobacteriati</taxon>
        <taxon>Methanobacteriota</taxon>
        <taxon>Stenosarchaea group</taxon>
        <taxon>Halobacteria</taxon>
        <taxon>Halobacteriales</taxon>
        <taxon>Haloferacaceae</taxon>
        <taxon>Halogeometricum</taxon>
    </lineage>
</organism>
<evidence type="ECO:0008006" key="3">
    <source>
        <dbReference type="Google" id="ProtNLM"/>
    </source>
</evidence>
<dbReference type="STRING" id="555875.SAMN04488124_2086"/>
<keyword evidence="2" id="KW-1185">Reference proteome</keyword>
<reference evidence="2" key="1">
    <citation type="submission" date="2016-10" db="EMBL/GenBank/DDBJ databases">
        <authorList>
            <person name="Varghese N."/>
            <person name="Submissions S."/>
        </authorList>
    </citation>
    <scope>NUCLEOTIDE SEQUENCE [LARGE SCALE GENOMIC DNA]</scope>
    <source>
        <strain evidence="2">CGMCC 1.8711</strain>
    </source>
</reference>
<dbReference type="NCBIfam" id="NF033910">
    <property type="entry name" value="LWR_salt"/>
    <property type="match status" value="1"/>
</dbReference>
<dbReference type="InterPro" id="IPR049798">
    <property type="entry name" value="LWR_salt"/>
</dbReference>
<proteinExistence type="predicted"/>
<accession>A0A1I6HDJ3</accession>
<sequence>MDAAYVFRVRFRLDTQRGVRTAPRTFETVVEVPAAEPGEDGWLFFRDTLWRGDVNDERHARELAEDWLSVPVDSVSFSELRADEAYVEAMDAEIAEQLDLFNADAVYEVRHKYLGSSIRVEETE</sequence>
<name>A0A1I6HDJ3_9EURY</name>